<name>A0A3M9M5T2_9MICO</name>
<evidence type="ECO:0008006" key="4">
    <source>
        <dbReference type="Google" id="ProtNLM"/>
    </source>
</evidence>
<gene>
    <name evidence="2" type="ORF">EFY87_13455</name>
</gene>
<feature type="transmembrane region" description="Helical" evidence="1">
    <location>
        <begin position="105"/>
        <end position="125"/>
    </location>
</feature>
<sequence length="131" mass="14229">MKDNHVLQVVRSQRKTILVALALAVAAIWILGVYGQLRVGVCAAIGVGLGLGNHLATEYWLLRVISSGEEPTRSRMTGSTLVRLVILSVIAIGLAIWFWPDGIGVLFGLAIFRLIALVMTTLPLLKELKNQ</sequence>
<dbReference type="EMBL" id="RJJQ01000014">
    <property type="protein sequence ID" value="RNI20902.1"/>
    <property type="molecule type" value="Genomic_DNA"/>
</dbReference>
<evidence type="ECO:0000256" key="1">
    <source>
        <dbReference type="SAM" id="Phobius"/>
    </source>
</evidence>
<keyword evidence="1" id="KW-1133">Transmembrane helix</keyword>
<reference evidence="2 3" key="1">
    <citation type="submission" date="2018-11" db="EMBL/GenBank/DDBJ databases">
        <title>Draft genome of Simplicispira Flexivirga sp. BO-16.</title>
        <authorList>
            <person name="Im W.T."/>
        </authorList>
    </citation>
    <scope>NUCLEOTIDE SEQUENCE [LARGE SCALE GENOMIC DNA]</scope>
    <source>
        <strain evidence="2 3">BO-16</strain>
    </source>
</reference>
<dbReference type="Proteomes" id="UP000271678">
    <property type="component" value="Unassembled WGS sequence"/>
</dbReference>
<feature type="transmembrane region" description="Helical" evidence="1">
    <location>
        <begin position="16"/>
        <end position="37"/>
    </location>
</feature>
<keyword evidence="3" id="KW-1185">Reference proteome</keyword>
<feature type="transmembrane region" description="Helical" evidence="1">
    <location>
        <begin position="81"/>
        <end position="99"/>
    </location>
</feature>
<accession>A0A3M9M5T2</accession>
<protein>
    <recommendedName>
        <fullName evidence="4">ATP synthase subunit I</fullName>
    </recommendedName>
</protein>
<organism evidence="2 3">
    <name type="scientific">Flexivirga caeni</name>
    <dbReference type="NCBI Taxonomy" id="2294115"/>
    <lineage>
        <taxon>Bacteria</taxon>
        <taxon>Bacillati</taxon>
        <taxon>Actinomycetota</taxon>
        <taxon>Actinomycetes</taxon>
        <taxon>Micrococcales</taxon>
        <taxon>Dermacoccaceae</taxon>
        <taxon>Flexivirga</taxon>
    </lineage>
</organism>
<feature type="transmembrane region" description="Helical" evidence="1">
    <location>
        <begin position="43"/>
        <end position="61"/>
    </location>
</feature>
<comment type="caution">
    <text evidence="2">The sequence shown here is derived from an EMBL/GenBank/DDBJ whole genome shotgun (WGS) entry which is preliminary data.</text>
</comment>
<keyword evidence="1" id="KW-0472">Membrane</keyword>
<dbReference type="AlphaFoldDB" id="A0A3M9M5T2"/>
<dbReference type="OrthoDB" id="3689128at2"/>
<evidence type="ECO:0000313" key="3">
    <source>
        <dbReference type="Proteomes" id="UP000271678"/>
    </source>
</evidence>
<evidence type="ECO:0000313" key="2">
    <source>
        <dbReference type="EMBL" id="RNI20902.1"/>
    </source>
</evidence>
<dbReference type="RefSeq" id="WP_123271996.1">
    <property type="nucleotide sequence ID" value="NZ_RJJQ01000014.1"/>
</dbReference>
<proteinExistence type="predicted"/>
<keyword evidence="1" id="KW-0812">Transmembrane</keyword>